<organism evidence="2 3">
    <name type="scientific">Allochromatium palmeri</name>
    <dbReference type="NCBI Taxonomy" id="231048"/>
    <lineage>
        <taxon>Bacteria</taxon>
        <taxon>Pseudomonadati</taxon>
        <taxon>Pseudomonadota</taxon>
        <taxon>Gammaproteobacteria</taxon>
        <taxon>Chromatiales</taxon>
        <taxon>Chromatiaceae</taxon>
        <taxon>Allochromatium</taxon>
    </lineage>
</organism>
<sequence length="200" mass="21120">MKKLNFITVALLVFSAPSLQAVPILQVGACTDSSCTDYIANSTQGSDEDTAFASGNSFMLAVAGAWKKDVFQLGGQYAEGSLLGDDWSNLDSTLSSFNGKGAILIASVENGILNGKDGSGLSITMGGNVLDPFLFGQDSYFPNNHYPVKNDVSDFLFFDLGNIFGPFSYTVAKNGQPDGLTDIPDFQGSGSGDGVIKYIY</sequence>
<dbReference type="AlphaFoldDB" id="A0A6N8EJ51"/>
<keyword evidence="3" id="KW-1185">Reference proteome</keyword>
<accession>A0A6N8EJ51</accession>
<dbReference type="Proteomes" id="UP000434044">
    <property type="component" value="Unassembled WGS sequence"/>
</dbReference>
<dbReference type="EMBL" id="WNKT01000044">
    <property type="protein sequence ID" value="MTW22537.1"/>
    <property type="molecule type" value="Genomic_DNA"/>
</dbReference>
<proteinExistence type="predicted"/>
<feature type="chain" id="PRO_5026773934" description="PEP-CTERM sorting domain-containing protein" evidence="1">
    <location>
        <begin position="22"/>
        <end position="200"/>
    </location>
</feature>
<comment type="caution">
    <text evidence="2">The sequence shown here is derived from an EMBL/GenBank/DDBJ whole genome shotgun (WGS) entry which is preliminary data.</text>
</comment>
<dbReference type="OrthoDB" id="8565897at2"/>
<protein>
    <recommendedName>
        <fullName evidence="4">PEP-CTERM sorting domain-containing protein</fullName>
    </recommendedName>
</protein>
<evidence type="ECO:0000313" key="3">
    <source>
        <dbReference type="Proteomes" id="UP000434044"/>
    </source>
</evidence>
<evidence type="ECO:0000256" key="1">
    <source>
        <dbReference type="SAM" id="SignalP"/>
    </source>
</evidence>
<keyword evidence="1" id="KW-0732">Signal</keyword>
<evidence type="ECO:0008006" key="4">
    <source>
        <dbReference type="Google" id="ProtNLM"/>
    </source>
</evidence>
<reference evidence="2 3" key="1">
    <citation type="submission" date="2019-11" db="EMBL/GenBank/DDBJ databases">
        <title>Whole-genome sequence of the anaerobic purple sulfur bacterium Allochromatium palmeri DSM 15591.</title>
        <authorList>
            <person name="Kyndt J.A."/>
            <person name="Meyer T.E."/>
        </authorList>
    </citation>
    <scope>NUCLEOTIDE SEQUENCE [LARGE SCALE GENOMIC DNA]</scope>
    <source>
        <strain evidence="2 3">DSM 15591</strain>
    </source>
</reference>
<dbReference type="RefSeq" id="WP_155451099.1">
    <property type="nucleotide sequence ID" value="NZ_WNKT01000044.1"/>
</dbReference>
<dbReference type="NCBIfam" id="NF038141">
    <property type="entry name" value="choice_anch_N"/>
    <property type="match status" value="1"/>
</dbReference>
<evidence type="ECO:0000313" key="2">
    <source>
        <dbReference type="EMBL" id="MTW22537.1"/>
    </source>
</evidence>
<gene>
    <name evidence="2" type="ORF">GJ668_15795</name>
</gene>
<feature type="signal peptide" evidence="1">
    <location>
        <begin position="1"/>
        <end position="21"/>
    </location>
</feature>
<name>A0A6N8EJ51_9GAMM</name>